<name>A0ACD3A6Y9_9AGAR</name>
<evidence type="ECO:0000313" key="1">
    <source>
        <dbReference type="EMBL" id="TFK61608.1"/>
    </source>
</evidence>
<sequence>MSTATDTDPSRASEEELGLPLEIEYEIFMLAFYNDTKGRTSLLRVAKRVSEWLIPLLYNVIAIYPGSSEYRYPPPSTLRRYGHHTHHICLRDSASSSFLPLCPNAYDVAFWFDSAPSSGLLNLPVKRLTFNDFGFLKDRLDSDPDDIHVTKWCCNITHLTVAAGFTEKERKYLVHFPALEYLMILEAHDDGRLGETIQRSPRLKVVVRLLGPVSDDRKTQVAVNHLHRGSQDIRIVTMDALFMADWVRGAQGFGDVFDMAEREVEARKKTESVVGLR</sequence>
<dbReference type="EMBL" id="ML208644">
    <property type="protein sequence ID" value="TFK61608.1"/>
    <property type="molecule type" value="Genomic_DNA"/>
</dbReference>
<proteinExistence type="predicted"/>
<protein>
    <submittedName>
        <fullName evidence="1">Uncharacterized protein</fullName>
    </submittedName>
</protein>
<evidence type="ECO:0000313" key="2">
    <source>
        <dbReference type="Proteomes" id="UP000308600"/>
    </source>
</evidence>
<accession>A0ACD3A6Y9</accession>
<gene>
    <name evidence="1" type="ORF">BDN72DRAFT_849523</name>
</gene>
<dbReference type="Proteomes" id="UP000308600">
    <property type="component" value="Unassembled WGS sequence"/>
</dbReference>
<reference evidence="1 2" key="1">
    <citation type="journal article" date="2019" name="Nat. Ecol. Evol.">
        <title>Megaphylogeny resolves global patterns of mushroom evolution.</title>
        <authorList>
            <person name="Varga T."/>
            <person name="Krizsan K."/>
            <person name="Foldi C."/>
            <person name="Dima B."/>
            <person name="Sanchez-Garcia M."/>
            <person name="Sanchez-Ramirez S."/>
            <person name="Szollosi G.J."/>
            <person name="Szarkandi J.G."/>
            <person name="Papp V."/>
            <person name="Albert L."/>
            <person name="Andreopoulos W."/>
            <person name="Angelini C."/>
            <person name="Antonin V."/>
            <person name="Barry K.W."/>
            <person name="Bougher N.L."/>
            <person name="Buchanan P."/>
            <person name="Buyck B."/>
            <person name="Bense V."/>
            <person name="Catcheside P."/>
            <person name="Chovatia M."/>
            <person name="Cooper J."/>
            <person name="Damon W."/>
            <person name="Desjardin D."/>
            <person name="Finy P."/>
            <person name="Geml J."/>
            <person name="Haridas S."/>
            <person name="Hughes K."/>
            <person name="Justo A."/>
            <person name="Karasinski D."/>
            <person name="Kautmanova I."/>
            <person name="Kiss B."/>
            <person name="Kocsube S."/>
            <person name="Kotiranta H."/>
            <person name="LaButti K.M."/>
            <person name="Lechner B.E."/>
            <person name="Liimatainen K."/>
            <person name="Lipzen A."/>
            <person name="Lukacs Z."/>
            <person name="Mihaltcheva S."/>
            <person name="Morgado L.N."/>
            <person name="Niskanen T."/>
            <person name="Noordeloos M.E."/>
            <person name="Ohm R.A."/>
            <person name="Ortiz-Santana B."/>
            <person name="Ovrebo C."/>
            <person name="Racz N."/>
            <person name="Riley R."/>
            <person name="Savchenko A."/>
            <person name="Shiryaev A."/>
            <person name="Soop K."/>
            <person name="Spirin V."/>
            <person name="Szebenyi C."/>
            <person name="Tomsovsky M."/>
            <person name="Tulloss R.E."/>
            <person name="Uehling J."/>
            <person name="Grigoriev I.V."/>
            <person name="Vagvolgyi C."/>
            <person name="Papp T."/>
            <person name="Martin F.M."/>
            <person name="Miettinen O."/>
            <person name="Hibbett D.S."/>
            <person name="Nagy L.G."/>
        </authorList>
    </citation>
    <scope>NUCLEOTIDE SEQUENCE [LARGE SCALE GENOMIC DNA]</scope>
    <source>
        <strain evidence="1 2">NL-1719</strain>
    </source>
</reference>
<keyword evidence="2" id="KW-1185">Reference proteome</keyword>
<organism evidence="1 2">
    <name type="scientific">Pluteus cervinus</name>
    <dbReference type="NCBI Taxonomy" id="181527"/>
    <lineage>
        <taxon>Eukaryota</taxon>
        <taxon>Fungi</taxon>
        <taxon>Dikarya</taxon>
        <taxon>Basidiomycota</taxon>
        <taxon>Agaricomycotina</taxon>
        <taxon>Agaricomycetes</taxon>
        <taxon>Agaricomycetidae</taxon>
        <taxon>Agaricales</taxon>
        <taxon>Pluteineae</taxon>
        <taxon>Pluteaceae</taxon>
        <taxon>Pluteus</taxon>
    </lineage>
</organism>